<dbReference type="Pfam" id="PF22483">
    <property type="entry name" value="Mu-transpos_C_2"/>
    <property type="match status" value="1"/>
</dbReference>
<dbReference type="STRING" id="234267.Acid_0647"/>
<dbReference type="InterPro" id="IPR001584">
    <property type="entry name" value="Integrase_cat-core"/>
</dbReference>
<accession>Q02BB8</accession>
<sequence>MSYQAPTAFCRRHGIGYAPPVPVGRYEFAPGDELQHDTSPHDLEMGGRKRKVQTASAVLCYSRMLFFQCYPTFRRFDCKVFLTEALRYFGGAAARTMIDNTHVVVLRGSGRDMVPVPEMAAFGERFGFQFVAHAIGNANRSARVERPFWFIETNFLAGRTFRSWEDLNQRAREWCDKVNSTYKKHIRAVPRELFAVERQYLKPLPAWIPEVYRLQQRLVDIEGYVALNSNRYSVPVEWIGRRVEVRETKDKIEIQLDARRMVKHRRIAEAEHQRVMLAEHRPPRGHRDARPDPHPEEQAIVTAAPELADYVAGLKQRSRKVVTLALRQLPRLVREYPREPLLGAVREAGRYGLYDLDRLERMILRRVTREYFLLDGEADDD</sequence>
<dbReference type="PANTHER" id="PTHR35004">
    <property type="entry name" value="TRANSPOSASE RV3428C-RELATED"/>
    <property type="match status" value="1"/>
</dbReference>
<dbReference type="PANTHER" id="PTHR35004:SF7">
    <property type="entry name" value="INTEGRASE PROTEIN"/>
    <property type="match status" value="1"/>
</dbReference>
<dbReference type="InterPro" id="IPR012337">
    <property type="entry name" value="RNaseH-like_sf"/>
</dbReference>
<dbReference type="SUPFAM" id="SSF53098">
    <property type="entry name" value="Ribonuclease H-like"/>
    <property type="match status" value="1"/>
</dbReference>
<dbReference type="AlphaFoldDB" id="Q02BB8"/>
<dbReference type="PROSITE" id="PS50994">
    <property type="entry name" value="INTEGRASE"/>
    <property type="match status" value="1"/>
</dbReference>
<reference evidence="2" key="1">
    <citation type="submission" date="2006-10" db="EMBL/GenBank/DDBJ databases">
        <title>Complete sequence of Solibacter usitatus Ellin6076.</title>
        <authorList>
            <consortium name="US DOE Joint Genome Institute"/>
            <person name="Copeland A."/>
            <person name="Lucas S."/>
            <person name="Lapidus A."/>
            <person name="Barry K."/>
            <person name="Detter J.C."/>
            <person name="Glavina del Rio T."/>
            <person name="Hammon N."/>
            <person name="Israni S."/>
            <person name="Dalin E."/>
            <person name="Tice H."/>
            <person name="Pitluck S."/>
            <person name="Thompson L.S."/>
            <person name="Brettin T."/>
            <person name="Bruce D."/>
            <person name="Han C."/>
            <person name="Tapia R."/>
            <person name="Gilna P."/>
            <person name="Schmutz J."/>
            <person name="Larimer F."/>
            <person name="Land M."/>
            <person name="Hauser L."/>
            <person name="Kyrpides N."/>
            <person name="Mikhailova N."/>
            <person name="Janssen P.H."/>
            <person name="Kuske C.R."/>
            <person name="Richardson P."/>
        </authorList>
    </citation>
    <scope>NUCLEOTIDE SEQUENCE</scope>
    <source>
        <strain evidence="2">Ellin6076</strain>
    </source>
</reference>
<evidence type="ECO:0000313" key="2">
    <source>
        <dbReference type="EMBL" id="ABJ81648.1"/>
    </source>
</evidence>
<dbReference type="KEGG" id="sus:Acid_0647"/>
<dbReference type="eggNOG" id="COG4584">
    <property type="taxonomic scope" value="Bacteria"/>
</dbReference>
<dbReference type="HOGENOM" id="CLU_725405_0_0_0"/>
<proteinExistence type="predicted"/>
<dbReference type="GO" id="GO:0015074">
    <property type="term" value="P:DNA integration"/>
    <property type="evidence" value="ECO:0007669"/>
    <property type="project" value="InterPro"/>
</dbReference>
<dbReference type="InParanoid" id="Q02BB8"/>
<organism evidence="2">
    <name type="scientific">Solibacter usitatus (strain Ellin6076)</name>
    <dbReference type="NCBI Taxonomy" id="234267"/>
    <lineage>
        <taxon>Bacteria</taxon>
        <taxon>Pseudomonadati</taxon>
        <taxon>Acidobacteriota</taxon>
        <taxon>Terriglobia</taxon>
        <taxon>Bryobacterales</taxon>
        <taxon>Solibacteraceae</taxon>
        <taxon>Candidatus Solibacter</taxon>
    </lineage>
</organism>
<dbReference type="InterPro" id="IPR054353">
    <property type="entry name" value="IstA-like_C"/>
</dbReference>
<feature type="domain" description="Integrase catalytic" evidence="1">
    <location>
        <begin position="26"/>
        <end position="198"/>
    </location>
</feature>
<dbReference type="EMBL" id="CP000473">
    <property type="protein sequence ID" value="ABJ81648.1"/>
    <property type="molecule type" value="Genomic_DNA"/>
</dbReference>
<protein>
    <recommendedName>
        <fullName evidence="1">Integrase catalytic domain-containing protein</fullName>
    </recommendedName>
</protein>
<evidence type="ECO:0000259" key="1">
    <source>
        <dbReference type="PROSITE" id="PS50994"/>
    </source>
</evidence>
<gene>
    <name evidence="2" type="ordered locus">Acid_0647</name>
</gene>
<name>Q02BB8_SOLUE</name>